<evidence type="ECO:0000256" key="1">
    <source>
        <dbReference type="SAM" id="MobiDB-lite"/>
    </source>
</evidence>
<gene>
    <name evidence="2" type="ordered locus">MSU_0755</name>
</gene>
<feature type="compositionally biased region" description="Low complexity" evidence="1">
    <location>
        <begin position="130"/>
        <end position="140"/>
    </location>
</feature>
<dbReference type="HOGENOM" id="CLU_1609021_0_0_14"/>
<evidence type="ECO:0000313" key="3">
    <source>
        <dbReference type="Proteomes" id="UP000007484"/>
    </source>
</evidence>
<protein>
    <submittedName>
        <fullName evidence="2">Uncharacterized protein</fullName>
    </submittedName>
</protein>
<dbReference type="EMBL" id="CP002525">
    <property type="protein sequence ID" value="ADX98280.1"/>
    <property type="molecule type" value="Genomic_DNA"/>
</dbReference>
<dbReference type="AlphaFoldDB" id="F0QS10"/>
<dbReference type="Proteomes" id="UP000007484">
    <property type="component" value="Chromosome"/>
</dbReference>
<sequence length="178" mass="19114">MVLGFKNLSTLTKSLCSLFFIGVSGGGTGLGVSTAFTESSSNNTTNNVLKVGGENNGGSLESHDSKNPDIVNASSSTEVNSNSELASQNPITTNNSVELVKTQDQEDFKSDISTTIQVSPTRSSESNKGSQETESTQEQQIPKKEPFVSSYQTGELRCLPAVQIENTWSQICHRIHHN</sequence>
<feature type="region of interest" description="Disordered" evidence="1">
    <location>
        <begin position="44"/>
        <end position="147"/>
    </location>
</feature>
<feature type="compositionally biased region" description="Basic and acidic residues" evidence="1">
    <location>
        <begin position="101"/>
        <end position="110"/>
    </location>
</feature>
<proteinExistence type="predicted"/>
<feature type="compositionally biased region" description="Polar residues" evidence="1">
    <location>
        <begin position="72"/>
        <end position="97"/>
    </location>
</feature>
<organism evidence="2 3">
    <name type="scientific">Mycoplasma suis (strain Illinois)</name>
    <dbReference type="NCBI Taxonomy" id="768700"/>
    <lineage>
        <taxon>Bacteria</taxon>
        <taxon>Bacillati</taxon>
        <taxon>Mycoplasmatota</taxon>
        <taxon>Mollicutes</taxon>
        <taxon>Mycoplasmataceae</taxon>
        <taxon>Mycoplasma</taxon>
    </lineage>
</organism>
<dbReference type="STRING" id="768700.MSU_0755"/>
<keyword evidence="3" id="KW-1185">Reference proteome</keyword>
<feature type="compositionally biased region" description="Polar residues" evidence="1">
    <location>
        <begin position="111"/>
        <end position="129"/>
    </location>
</feature>
<name>F0QS10_MYCSL</name>
<accession>F0QS10</accession>
<evidence type="ECO:0000313" key="2">
    <source>
        <dbReference type="EMBL" id="ADX98280.1"/>
    </source>
</evidence>
<dbReference type="RefSeq" id="WP_013609396.1">
    <property type="nucleotide sequence ID" value="NC_015155.1"/>
</dbReference>
<reference evidence="2 3" key="1">
    <citation type="journal article" date="2011" name="J. Bacteriol.">
        <title>Complete genome sequences of two hemotropic Mycoplasmas, Mycoplasma haemofelis strain Ohio2 and Mycoplasma suis strain Illinois.</title>
        <authorList>
            <person name="Messick J.B."/>
            <person name="Santos A.P."/>
            <person name="Guimaraes A.M."/>
        </authorList>
    </citation>
    <scope>NUCLEOTIDE SEQUENCE [LARGE SCALE GENOMIC DNA]</scope>
    <source>
        <strain evidence="2 3">Illinois</strain>
    </source>
</reference>
<dbReference type="KEGG" id="mss:MSU_0755"/>